<feature type="compositionally biased region" description="Low complexity" evidence="1">
    <location>
        <begin position="411"/>
        <end position="427"/>
    </location>
</feature>
<dbReference type="AlphaFoldDB" id="A0A813PRA8"/>
<comment type="caution">
    <text evidence="2">The sequence shown here is derived from an EMBL/GenBank/DDBJ whole genome shotgun (WGS) entry which is preliminary data.</text>
</comment>
<dbReference type="Proteomes" id="UP000663860">
    <property type="component" value="Unassembled WGS sequence"/>
</dbReference>
<reference evidence="2" key="1">
    <citation type="submission" date="2021-02" db="EMBL/GenBank/DDBJ databases">
        <authorList>
            <person name="Nowell W R."/>
        </authorList>
    </citation>
    <scope>NUCLEOTIDE SEQUENCE</scope>
</reference>
<proteinExistence type="predicted"/>
<protein>
    <recommendedName>
        <fullName evidence="5">SH3 domain-containing protein</fullName>
    </recommendedName>
</protein>
<gene>
    <name evidence="2" type="ORF">IZO911_LOCUS4500</name>
    <name evidence="3" type="ORF">KXQ929_LOCUS10053</name>
</gene>
<feature type="region of interest" description="Disordered" evidence="1">
    <location>
        <begin position="402"/>
        <end position="427"/>
    </location>
</feature>
<dbReference type="EMBL" id="CAJOBB010000469">
    <property type="protein sequence ID" value="CAF3686653.1"/>
    <property type="molecule type" value="Genomic_DNA"/>
</dbReference>
<evidence type="ECO:0000313" key="3">
    <source>
        <dbReference type="EMBL" id="CAF3686653.1"/>
    </source>
</evidence>
<dbReference type="EMBL" id="CAJNOE010000025">
    <property type="protein sequence ID" value="CAF0757183.1"/>
    <property type="molecule type" value="Genomic_DNA"/>
</dbReference>
<organism evidence="2 4">
    <name type="scientific">Adineta steineri</name>
    <dbReference type="NCBI Taxonomy" id="433720"/>
    <lineage>
        <taxon>Eukaryota</taxon>
        <taxon>Metazoa</taxon>
        <taxon>Spiralia</taxon>
        <taxon>Gnathifera</taxon>
        <taxon>Rotifera</taxon>
        <taxon>Eurotatoria</taxon>
        <taxon>Bdelloidea</taxon>
        <taxon>Adinetida</taxon>
        <taxon>Adinetidae</taxon>
        <taxon>Adineta</taxon>
    </lineage>
</organism>
<evidence type="ECO:0008006" key="5">
    <source>
        <dbReference type="Google" id="ProtNLM"/>
    </source>
</evidence>
<dbReference type="Proteomes" id="UP000663868">
    <property type="component" value="Unassembled WGS sequence"/>
</dbReference>
<accession>A0A813PRA8</accession>
<evidence type="ECO:0000256" key="1">
    <source>
        <dbReference type="SAM" id="MobiDB-lite"/>
    </source>
</evidence>
<evidence type="ECO:0000313" key="4">
    <source>
        <dbReference type="Proteomes" id="UP000663860"/>
    </source>
</evidence>
<evidence type="ECO:0000313" key="2">
    <source>
        <dbReference type="EMBL" id="CAF0757183.1"/>
    </source>
</evidence>
<name>A0A813PRA8_9BILA</name>
<sequence length="596" mass="67100">MLLRRFFERARTRSSGDTNKQTCLCTTAKRDSFYDDLPKSSTKTNEQHSIDQYGFFRSGIIFIFDCCCQYCSIDHYIILTIPINRIVDNICVYLDKPRRLIRQANTDESDGEDDMSIREKLRRASSQSPANIPMLVVVTFNPDAKGLQKKQIEIQRGFPVNAQFIVNEWLFIKTADNEEGFVPYVCCCPILRRQPSKHTNDMENFYKPYDFELNKTCQIKSPSTSIPTVTPPANKKFSLVSTLGSQSFLFQNSFSCKKRQDVTSSSCGGDSGFSDCESSSHNHHSFDLSTQRYTRLSNIRPLRSSSNVLKKQGQIVQDFSIKKSIKSNITTSKSDASHRLKSQLSVSTNSAFTQFVKKHVNQNQQQKSNQRQSSYSNTRLFHHQQEISSISSSISNLRRPYDSYDETRNFSSPSSKCPSSAGVSSTVSSPYIRRTPFARRSLPHHPILKKPLKPMLSSSPDPFKTTPIKKEQQLRHVVLAEPSLPPAITPFQSTMERHFSDLSLNQIENDSLVPSTSAVFVYSRPSLSCSSTSSASTVSSTDDSTTSFIHIQMNNSRCDVIHRGDPIPLVFSSTNNNNTTATAKSSSFIHNVSITV</sequence>